<keyword evidence="3" id="KW-1003">Cell membrane</keyword>
<feature type="transmembrane region" description="Helical" evidence="12">
    <location>
        <begin position="826"/>
        <end position="845"/>
    </location>
</feature>
<feature type="transmembrane region" description="Helical" evidence="12">
    <location>
        <begin position="755"/>
        <end position="775"/>
    </location>
</feature>
<feature type="transmembrane region" description="Helical" evidence="12">
    <location>
        <begin position="787"/>
        <end position="806"/>
    </location>
</feature>
<dbReference type="RefSeq" id="WP_046182056.1">
    <property type="nucleotide sequence ID" value="NZ_JACKSS010000123.1"/>
</dbReference>
<dbReference type="InterPro" id="IPR050510">
    <property type="entry name" value="Cation_transp_ATPase_P-type"/>
</dbReference>
<dbReference type="InterPro" id="IPR059000">
    <property type="entry name" value="ATPase_P-type_domA"/>
</dbReference>
<dbReference type="Gene3D" id="2.70.150.10">
    <property type="entry name" value="Calcium-transporting ATPase, cytoplasmic transduction domain A"/>
    <property type="match status" value="1"/>
</dbReference>
<dbReference type="InterPro" id="IPR023299">
    <property type="entry name" value="ATPase_P-typ_cyto_dom_N"/>
</dbReference>
<feature type="region of interest" description="Disordered" evidence="11">
    <location>
        <begin position="1"/>
        <end position="26"/>
    </location>
</feature>
<dbReference type="PRINTS" id="PR00119">
    <property type="entry name" value="CATATPASE"/>
</dbReference>
<evidence type="ECO:0000256" key="8">
    <source>
        <dbReference type="ARBA" id="ARBA00022989"/>
    </source>
</evidence>
<accession>A0A1X1Z102</accession>
<dbReference type="Pfam" id="PF00689">
    <property type="entry name" value="Cation_ATPase_C"/>
    <property type="match status" value="1"/>
</dbReference>
<feature type="domain" description="Cation-transporting P-type ATPase N-terminal" evidence="13">
    <location>
        <begin position="1"/>
        <end position="62"/>
    </location>
</feature>
<keyword evidence="5" id="KW-0547">Nucleotide-binding</keyword>
<dbReference type="SFLD" id="SFLDS00003">
    <property type="entry name" value="Haloacid_Dehalogenase"/>
    <property type="match status" value="1"/>
</dbReference>
<dbReference type="SFLD" id="SFLDG00002">
    <property type="entry name" value="C1.7:_P-type_atpase_like"/>
    <property type="match status" value="1"/>
</dbReference>
<comment type="caution">
    <text evidence="14">The sequence shown here is derived from an EMBL/GenBank/DDBJ whole genome shotgun (WGS) entry which is preliminary data.</text>
</comment>
<dbReference type="InterPro" id="IPR001757">
    <property type="entry name" value="P_typ_ATPase"/>
</dbReference>
<evidence type="ECO:0000256" key="6">
    <source>
        <dbReference type="ARBA" id="ARBA00022840"/>
    </source>
</evidence>
<evidence type="ECO:0000256" key="7">
    <source>
        <dbReference type="ARBA" id="ARBA00022967"/>
    </source>
</evidence>
<feature type="transmembrane region" description="Helical" evidence="12">
    <location>
        <begin position="38"/>
        <end position="59"/>
    </location>
</feature>
<keyword evidence="4 12" id="KW-0812">Transmembrane</keyword>
<dbReference type="Pfam" id="PF00122">
    <property type="entry name" value="E1-E2_ATPase"/>
    <property type="match status" value="1"/>
</dbReference>
<protein>
    <submittedName>
        <fullName evidence="14">Haloacid dehalogenase</fullName>
    </submittedName>
</protein>
<dbReference type="InterPro" id="IPR006068">
    <property type="entry name" value="ATPase_P-typ_cation-transptr_C"/>
</dbReference>
<dbReference type="AlphaFoldDB" id="A0A1X1Z102"/>
<sequence>MPDVMTRGLTTAEATERRAQGGANKLPAARRPSIARRLLGELTHFFALLLWGAAVLAFLAKLPQLSVAIIAVIVLNGVFSLIQQARADRAADRLQEMLPTRVTVLRDGSRRVIEAEDVVVDDVLLLESGDRVPADAVVLSQNRLLVDSSMLTGESEAGAVAAGEPLFAGTFVVEGDSRALVTAIGQQTRLAGITRLTTSTRKPDTPLTRGLRGVVRLIAAIAIGVGVLFLLVSVLVGNPIQQAFVFAIGVTVALVPEALLPTVTLSLAWGSEQMAKRQILVRNLEAVETLGSTTFICTDKTGTLTRNQMTVVEAWTPAGSLTIDGAGYGPTAQLTWSSPIAEESVRRLALAGERCSTGYAEEVDGQWRAHGDPMEAALDALARRVGIDTVEDRRTGSAELRFPFDPRLRRMAVVLADEIVVKGAPDAVLPLCGDDPAAHQAVDALTARGLRVLAIAASPRNGRTPRDQHECERGLRLLGLVALEDPPREDISRSLDACRKAGVKVAMVTGDHPATARAIANEVRLRSATSPVLLGADLPEDEQHLAAVLDHDGVVIARVSPEDKLRIARALRSRGHVVAMTGDGVNDAPALHESDIGVAMGRSGTDVAREAADLVLLDDSFAGIVAGIEQGRATFVNIRRFLTYHLTDNVAELAPFLVWALSGGLFPLALGVLQIIALDIGTDTLSAVALGAEPPAKHLLEGPPVHGRLMNRTVLRRAFGVLGPLEAVLSLTAFVLSLMALGWRPANPFPTGHDLAMASGAAFITVVFAQTANVFACRSSSRWPGALGWVTNRLLVPAAFIGLAFSLAELWVPPIARLLGQWNPPLWGWVVALAAMPILFGVDALDKYRRTHRRRRRASSEAHPGRGSGAT</sequence>
<keyword evidence="8 12" id="KW-1133">Transmembrane helix</keyword>
<dbReference type="InterPro" id="IPR004014">
    <property type="entry name" value="ATPase_P-typ_cation-transptr_N"/>
</dbReference>
<reference evidence="14 15" key="1">
    <citation type="submission" date="2016-01" db="EMBL/GenBank/DDBJ databases">
        <title>The new phylogeny of the genus Mycobacterium.</title>
        <authorList>
            <person name="Tarcisio F."/>
            <person name="Conor M."/>
            <person name="Antonella G."/>
            <person name="Elisabetta G."/>
            <person name="Giulia F.S."/>
            <person name="Sara T."/>
            <person name="Anna F."/>
            <person name="Clotilde B."/>
            <person name="Roberto B."/>
            <person name="Veronica D.S."/>
            <person name="Fabio R."/>
            <person name="Monica P."/>
            <person name="Olivier J."/>
            <person name="Enrico T."/>
            <person name="Nicola S."/>
        </authorList>
    </citation>
    <scope>NUCLEOTIDE SEQUENCE [LARGE SCALE GENOMIC DNA]</scope>
    <source>
        <strain evidence="14 15">DSM 44803</strain>
    </source>
</reference>
<evidence type="ECO:0000256" key="12">
    <source>
        <dbReference type="SAM" id="Phobius"/>
    </source>
</evidence>
<dbReference type="PANTHER" id="PTHR43294:SF21">
    <property type="entry name" value="CATION TRANSPORTING ATPASE"/>
    <property type="match status" value="1"/>
</dbReference>
<dbReference type="GO" id="GO:0005524">
    <property type="term" value="F:ATP binding"/>
    <property type="evidence" value="ECO:0007669"/>
    <property type="project" value="UniProtKB-KW"/>
</dbReference>
<dbReference type="PRINTS" id="PR00120">
    <property type="entry name" value="HATPASE"/>
</dbReference>
<evidence type="ECO:0000256" key="10">
    <source>
        <dbReference type="ARBA" id="ARBA00049360"/>
    </source>
</evidence>
<dbReference type="Pfam" id="PF00690">
    <property type="entry name" value="Cation_ATPase_N"/>
    <property type="match status" value="1"/>
</dbReference>
<dbReference type="SUPFAM" id="SSF81665">
    <property type="entry name" value="Calcium ATPase, transmembrane domain M"/>
    <property type="match status" value="1"/>
</dbReference>
<evidence type="ECO:0000256" key="3">
    <source>
        <dbReference type="ARBA" id="ARBA00022475"/>
    </source>
</evidence>
<dbReference type="SMART" id="SM00831">
    <property type="entry name" value="Cation_ATPase_N"/>
    <property type="match status" value="1"/>
</dbReference>
<organism evidence="14 15">
    <name type="scientific">Mycobacterium nebraskense</name>
    <dbReference type="NCBI Taxonomy" id="244292"/>
    <lineage>
        <taxon>Bacteria</taxon>
        <taxon>Bacillati</taxon>
        <taxon>Actinomycetota</taxon>
        <taxon>Actinomycetes</taxon>
        <taxon>Mycobacteriales</taxon>
        <taxon>Mycobacteriaceae</taxon>
        <taxon>Mycobacterium</taxon>
    </lineage>
</organism>
<dbReference type="Gene3D" id="3.40.50.1000">
    <property type="entry name" value="HAD superfamily/HAD-like"/>
    <property type="match status" value="1"/>
</dbReference>
<keyword evidence="9 12" id="KW-0472">Membrane</keyword>
<feature type="transmembrane region" description="Helical" evidence="12">
    <location>
        <begin position="217"/>
        <end position="237"/>
    </location>
</feature>
<dbReference type="STRING" id="244292.ABW17_08150"/>
<name>A0A1X1Z102_9MYCO</name>
<evidence type="ECO:0000256" key="4">
    <source>
        <dbReference type="ARBA" id="ARBA00022692"/>
    </source>
</evidence>
<dbReference type="Gene3D" id="3.40.1110.10">
    <property type="entry name" value="Calcium-transporting ATPase, cytoplasmic domain N"/>
    <property type="match status" value="1"/>
</dbReference>
<dbReference type="SUPFAM" id="SSF56784">
    <property type="entry name" value="HAD-like"/>
    <property type="match status" value="1"/>
</dbReference>
<dbReference type="InterPro" id="IPR036412">
    <property type="entry name" value="HAD-like_sf"/>
</dbReference>
<gene>
    <name evidence="14" type="ORF">AWC17_00325</name>
</gene>
<dbReference type="Proteomes" id="UP000193781">
    <property type="component" value="Unassembled WGS sequence"/>
</dbReference>
<comment type="similarity">
    <text evidence="2">Belongs to the cation transport ATPase (P-type) (TC 3.A.3) family. Type IIA subfamily.</text>
</comment>
<comment type="catalytic activity">
    <reaction evidence="10">
        <text>ATP + H2O = ADP + phosphate + H(+)</text>
        <dbReference type="Rhea" id="RHEA:13065"/>
        <dbReference type="ChEBI" id="CHEBI:15377"/>
        <dbReference type="ChEBI" id="CHEBI:15378"/>
        <dbReference type="ChEBI" id="CHEBI:30616"/>
        <dbReference type="ChEBI" id="CHEBI:43474"/>
        <dbReference type="ChEBI" id="CHEBI:456216"/>
    </reaction>
</comment>
<dbReference type="InterPro" id="IPR023298">
    <property type="entry name" value="ATPase_P-typ_TM_dom_sf"/>
</dbReference>
<dbReference type="Gene3D" id="1.20.1110.10">
    <property type="entry name" value="Calcium-transporting ATPase, transmembrane domain"/>
    <property type="match status" value="1"/>
</dbReference>
<dbReference type="EMBL" id="LQPH01000157">
    <property type="protein sequence ID" value="ORW17048.1"/>
    <property type="molecule type" value="Genomic_DNA"/>
</dbReference>
<feature type="transmembrane region" description="Helical" evidence="12">
    <location>
        <begin position="65"/>
        <end position="82"/>
    </location>
</feature>
<dbReference type="InterPro" id="IPR044492">
    <property type="entry name" value="P_typ_ATPase_HD_dom"/>
</dbReference>
<keyword evidence="15" id="KW-1185">Reference proteome</keyword>
<dbReference type="OrthoDB" id="9814270at2"/>
<evidence type="ECO:0000256" key="11">
    <source>
        <dbReference type="SAM" id="MobiDB-lite"/>
    </source>
</evidence>
<keyword evidence="6" id="KW-0067">ATP-binding</keyword>
<dbReference type="SFLD" id="SFLDF00027">
    <property type="entry name" value="p-type_atpase"/>
    <property type="match status" value="1"/>
</dbReference>
<evidence type="ECO:0000259" key="13">
    <source>
        <dbReference type="SMART" id="SM00831"/>
    </source>
</evidence>
<evidence type="ECO:0000313" key="14">
    <source>
        <dbReference type="EMBL" id="ORW17048.1"/>
    </source>
</evidence>
<keyword evidence="7" id="KW-1278">Translocase</keyword>
<evidence type="ECO:0000256" key="5">
    <source>
        <dbReference type="ARBA" id="ARBA00022741"/>
    </source>
</evidence>
<dbReference type="NCBIfam" id="TIGR01494">
    <property type="entry name" value="ATPase_P-type"/>
    <property type="match status" value="3"/>
</dbReference>
<dbReference type="SUPFAM" id="SSF81653">
    <property type="entry name" value="Calcium ATPase, transduction domain A"/>
    <property type="match status" value="1"/>
</dbReference>
<evidence type="ECO:0000313" key="15">
    <source>
        <dbReference type="Proteomes" id="UP000193781"/>
    </source>
</evidence>
<dbReference type="SUPFAM" id="SSF81660">
    <property type="entry name" value="Metal cation-transporting ATPase, ATP-binding domain N"/>
    <property type="match status" value="1"/>
</dbReference>
<dbReference type="InterPro" id="IPR023214">
    <property type="entry name" value="HAD_sf"/>
</dbReference>
<evidence type="ECO:0000256" key="2">
    <source>
        <dbReference type="ARBA" id="ARBA00005675"/>
    </source>
</evidence>
<dbReference type="Pfam" id="PF00702">
    <property type="entry name" value="Hydrolase"/>
    <property type="match status" value="1"/>
</dbReference>
<evidence type="ECO:0000256" key="9">
    <source>
        <dbReference type="ARBA" id="ARBA00023136"/>
    </source>
</evidence>
<feature type="transmembrane region" description="Helical" evidence="12">
    <location>
        <begin position="718"/>
        <end position="743"/>
    </location>
</feature>
<comment type="subcellular location">
    <subcellularLocation>
        <location evidence="1">Cell membrane</location>
        <topology evidence="1">Multi-pass membrane protein</topology>
    </subcellularLocation>
</comment>
<dbReference type="InterPro" id="IPR018303">
    <property type="entry name" value="ATPase_P-typ_P_site"/>
</dbReference>
<dbReference type="GO" id="GO:0016887">
    <property type="term" value="F:ATP hydrolysis activity"/>
    <property type="evidence" value="ECO:0007669"/>
    <property type="project" value="InterPro"/>
</dbReference>
<dbReference type="PROSITE" id="PS00154">
    <property type="entry name" value="ATPASE_E1_E2"/>
    <property type="match status" value="1"/>
</dbReference>
<dbReference type="GO" id="GO:0005886">
    <property type="term" value="C:plasma membrane"/>
    <property type="evidence" value="ECO:0007669"/>
    <property type="project" value="UniProtKB-SubCell"/>
</dbReference>
<proteinExistence type="inferred from homology"/>
<evidence type="ECO:0000256" key="1">
    <source>
        <dbReference type="ARBA" id="ARBA00004651"/>
    </source>
</evidence>
<dbReference type="PANTHER" id="PTHR43294">
    <property type="entry name" value="SODIUM/POTASSIUM-TRANSPORTING ATPASE SUBUNIT ALPHA"/>
    <property type="match status" value="1"/>
</dbReference>
<dbReference type="InterPro" id="IPR008250">
    <property type="entry name" value="ATPase_P-typ_transduc_dom_A_sf"/>
</dbReference>